<keyword evidence="3" id="KW-0472">Membrane</keyword>
<dbReference type="SUPFAM" id="SSF55729">
    <property type="entry name" value="Acyl-CoA N-acyltransferases (Nat)"/>
    <property type="match status" value="1"/>
</dbReference>
<dbReference type="PANTHER" id="PTHR43072:SF23">
    <property type="entry name" value="UPF0039 PROTEIN C11D3.02C"/>
    <property type="match status" value="1"/>
</dbReference>
<dbReference type="PROSITE" id="PS51186">
    <property type="entry name" value="GNAT"/>
    <property type="match status" value="1"/>
</dbReference>
<keyword evidence="1" id="KW-0808">Transferase</keyword>
<keyword evidence="6" id="KW-1185">Reference proteome</keyword>
<feature type="transmembrane region" description="Helical" evidence="3">
    <location>
        <begin position="211"/>
        <end position="242"/>
    </location>
</feature>
<feature type="transmembrane region" description="Helical" evidence="3">
    <location>
        <begin position="163"/>
        <end position="191"/>
    </location>
</feature>
<dbReference type="InterPro" id="IPR000182">
    <property type="entry name" value="GNAT_dom"/>
</dbReference>
<gene>
    <name evidence="5" type="ORF">B7463_g11569</name>
</gene>
<keyword evidence="3" id="KW-1133">Transmembrane helix</keyword>
<evidence type="ECO:0000256" key="3">
    <source>
        <dbReference type="SAM" id="Phobius"/>
    </source>
</evidence>
<dbReference type="InterPro" id="IPR016181">
    <property type="entry name" value="Acyl_CoA_acyltransferase"/>
</dbReference>
<dbReference type="Gene3D" id="3.40.630.30">
    <property type="match status" value="1"/>
</dbReference>
<dbReference type="PANTHER" id="PTHR43072">
    <property type="entry name" value="N-ACETYLTRANSFERASE"/>
    <property type="match status" value="1"/>
</dbReference>
<proteinExistence type="predicted"/>
<keyword evidence="3" id="KW-0812">Transmembrane</keyword>
<evidence type="ECO:0000313" key="5">
    <source>
        <dbReference type="EMBL" id="RFU24773.1"/>
    </source>
</evidence>
<feature type="transmembrane region" description="Helical" evidence="3">
    <location>
        <begin position="127"/>
        <end position="151"/>
    </location>
</feature>
<evidence type="ECO:0000256" key="2">
    <source>
        <dbReference type="ARBA" id="ARBA00023315"/>
    </source>
</evidence>
<evidence type="ECO:0000259" key="4">
    <source>
        <dbReference type="PROSITE" id="PS51186"/>
    </source>
</evidence>
<dbReference type="Pfam" id="PF13420">
    <property type="entry name" value="Acetyltransf_4"/>
    <property type="match status" value="1"/>
</dbReference>
<dbReference type="Proteomes" id="UP000258309">
    <property type="component" value="Unassembled WGS sequence"/>
</dbReference>
<feature type="domain" description="N-acetyltransferase" evidence="4">
    <location>
        <begin position="305"/>
        <end position="456"/>
    </location>
</feature>
<feature type="non-terminal residue" evidence="5">
    <location>
        <position position="463"/>
    </location>
</feature>
<evidence type="ECO:0000256" key="1">
    <source>
        <dbReference type="ARBA" id="ARBA00022679"/>
    </source>
</evidence>
<evidence type="ECO:0000313" key="6">
    <source>
        <dbReference type="Proteomes" id="UP000258309"/>
    </source>
</evidence>
<feature type="non-terminal residue" evidence="5">
    <location>
        <position position="1"/>
    </location>
</feature>
<reference evidence="5 6" key="1">
    <citation type="submission" date="2018-05" db="EMBL/GenBank/DDBJ databases">
        <title>Draft genome sequence of Scytalidium lignicola DSM 105466, a ubiquitous saprotrophic fungus.</title>
        <authorList>
            <person name="Buettner E."/>
            <person name="Gebauer A.M."/>
            <person name="Hofrichter M."/>
            <person name="Liers C."/>
            <person name="Kellner H."/>
        </authorList>
    </citation>
    <scope>NUCLEOTIDE SEQUENCE [LARGE SCALE GENOMIC DNA]</scope>
    <source>
        <strain evidence="5 6">DSM 105466</strain>
    </source>
</reference>
<dbReference type="EMBL" id="NCSJ02000403">
    <property type="protein sequence ID" value="RFU24773.1"/>
    <property type="molecule type" value="Genomic_DNA"/>
</dbReference>
<comment type="caution">
    <text evidence="5">The sequence shown here is derived from an EMBL/GenBank/DDBJ whole genome shotgun (WGS) entry which is preliminary data.</text>
</comment>
<organism evidence="5 6">
    <name type="scientific">Scytalidium lignicola</name>
    <name type="common">Hyphomycete</name>
    <dbReference type="NCBI Taxonomy" id="5539"/>
    <lineage>
        <taxon>Eukaryota</taxon>
        <taxon>Fungi</taxon>
        <taxon>Dikarya</taxon>
        <taxon>Ascomycota</taxon>
        <taxon>Pezizomycotina</taxon>
        <taxon>Leotiomycetes</taxon>
        <taxon>Leotiomycetes incertae sedis</taxon>
        <taxon>Scytalidium</taxon>
    </lineage>
</organism>
<name>A0A3E2GVI5_SCYLI</name>
<dbReference type="AlphaFoldDB" id="A0A3E2GVI5"/>
<dbReference type="GO" id="GO:0016747">
    <property type="term" value="F:acyltransferase activity, transferring groups other than amino-acyl groups"/>
    <property type="evidence" value="ECO:0007669"/>
    <property type="project" value="InterPro"/>
</dbReference>
<keyword evidence="2" id="KW-0012">Acyltransferase</keyword>
<protein>
    <recommendedName>
        <fullName evidence="4">N-acetyltransferase domain-containing protein</fullName>
    </recommendedName>
</protein>
<dbReference type="OrthoDB" id="2129362at2759"/>
<dbReference type="STRING" id="5539.A0A3E2GVI5"/>
<accession>A0A3E2GVI5</accession>
<feature type="transmembrane region" description="Helical" evidence="3">
    <location>
        <begin position="27"/>
        <end position="45"/>
    </location>
</feature>
<sequence length="463" mass="51384">MSSDSPTDKVHCILLAGPFRNITNDDVAAILFFSFAASSIILSALQRRLVLGYFFYSNSSSSQTSPSTTLYLDYDAEASADPPPPYSEAESSVSASASLSTTTPSTDIPKVDISQPRTATSFVGGTLLFALNILVLVLLAFCVQCMVFCVIPPSNSKPGTSHYYALSISLWLIYSFIALYATFGATAWATLLRDYLSGPGVVYSWPIKHEFGLIAVLFIIMFPFIFVWVLVIESVMGLVRYFRGSLKQAKVKEEDEAENLIEMGGIASTSIPEENDIAGSKQAIKAVINLGHDRRSSSGVHCPVITFTTEPETDERYHTKFHQLTQEYGFPFLVAIPRPLSEQDTDSDIIGITYVSPWRPQKLAYQHTGEMTILVHPEHKYKGIGSVLLHGLFEAIEQTKLREIIAVMAVDDEGRDGGLGLRDFYVRFGFREMGRMEKVGFKFNRWLDVVMLQMHVNEGQALQ</sequence>